<protein>
    <submittedName>
        <fullName evidence="1">Uncharacterized protein</fullName>
    </submittedName>
</protein>
<dbReference type="eggNOG" id="ENOG502TAVW">
    <property type="taxonomic scope" value="Eukaryota"/>
</dbReference>
<dbReference type="AlphaFoldDB" id="B8MPY9"/>
<dbReference type="OrthoDB" id="4226581at2759"/>
<evidence type="ECO:0000313" key="2">
    <source>
        <dbReference type="Proteomes" id="UP000001745"/>
    </source>
</evidence>
<dbReference type="EMBL" id="EQ962659">
    <property type="protein sequence ID" value="EED12879.1"/>
    <property type="molecule type" value="Genomic_DNA"/>
</dbReference>
<dbReference type="RefSeq" id="XP_002486990.1">
    <property type="nucleotide sequence ID" value="XM_002486945.1"/>
</dbReference>
<gene>
    <name evidence="1" type="ORF">TSTA_053910</name>
</gene>
<evidence type="ECO:0000313" key="1">
    <source>
        <dbReference type="EMBL" id="EED12879.1"/>
    </source>
</evidence>
<name>B8MPY9_TALSN</name>
<dbReference type="VEuPathDB" id="FungiDB:TSTA_053910"/>
<proteinExistence type="predicted"/>
<dbReference type="Proteomes" id="UP000001745">
    <property type="component" value="Unassembled WGS sequence"/>
</dbReference>
<organism evidence="1 2">
    <name type="scientific">Talaromyces stipitatus (strain ATCC 10500 / CBS 375.48 / QM 6759 / NRRL 1006)</name>
    <name type="common">Penicillium stipitatum</name>
    <dbReference type="NCBI Taxonomy" id="441959"/>
    <lineage>
        <taxon>Eukaryota</taxon>
        <taxon>Fungi</taxon>
        <taxon>Dikarya</taxon>
        <taxon>Ascomycota</taxon>
        <taxon>Pezizomycotina</taxon>
        <taxon>Eurotiomycetes</taxon>
        <taxon>Eurotiomycetidae</taxon>
        <taxon>Eurotiales</taxon>
        <taxon>Trichocomaceae</taxon>
        <taxon>Talaromyces</taxon>
        <taxon>Talaromyces sect. Talaromyces</taxon>
    </lineage>
</organism>
<dbReference type="HOGENOM" id="CLU_2086399_0_0_1"/>
<dbReference type="GeneID" id="8100331"/>
<accession>B8MPY9</accession>
<sequence>MDLRNTLEPFALQSCLFQFEHPGFGLKRVLQVKDKHFYNLNGNDEELRRGEIMICLLEEISGQLRRPRYFTHMIAPGPQHARVIKAYFDGNNIVMRPTKLYDLRHKDSEALTTLTQW</sequence>
<dbReference type="PhylomeDB" id="B8MPY9"/>
<keyword evidence="2" id="KW-1185">Reference proteome</keyword>
<reference evidence="2" key="1">
    <citation type="journal article" date="2015" name="Genome Announc.">
        <title>Genome sequence of the AIDS-associated pathogen Penicillium marneffei (ATCC18224) and its near taxonomic relative Talaromyces stipitatus (ATCC10500).</title>
        <authorList>
            <person name="Nierman W.C."/>
            <person name="Fedorova-Abrams N.D."/>
            <person name="Andrianopoulos A."/>
        </authorList>
    </citation>
    <scope>NUCLEOTIDE SEQUENCE [LARGE SCALE GENOMIC DNA]</scope>
    <source>
        <strain evidence="2">ATCC 10500 / CBS 375.48 / QM 6759 / NRRL 1006</strain>
    </source>
</reference>
<dbReference type="InParanoid" id="B8MPY9"/>